<keyword evidence="1" id="KW-0969">Cilium</keyword>
<dbReference type="EMBL" id="AP018933">
    <property type="protein sequence ID" value="BBG30099.1"/>
    <property type="molecule type" value="Genomic_DNA"/>
</dbReference>
<keyword evidence="1" id="KW-0966">Cell projection</keyword>
<keyword evidence="2" id="KW-1185">Reference proteome</keyword>
<proteinExistence type="predicted"/>
<gene>
    <name evidence="1" type="ORF">ZBT109_1339</name>
</gene>
<keyword evidence="1" id="KW-0282">Flagellum</keyword>
<evidence type="ECO:0000313" key="1">
    <source>
        <dbReference type="EMBL" id="BBG30099.1"/>
    </source>
</evidence>
<accession>A0A348HEP7</accession>
<name>A0A348HEP7_9GAMM</name>
<sequence>MATVPGATVASQPSADAGDPAGLVELAVGSWLGIA</sequence>
<dbReference type="Proteomes" id="UP000267342">
    <property type="component" value="Chromosome"/>
</dbReference>
<dbReference type="AlphaFoldDB" id="A0A348HEP7"/>
<organism evidence="1 2">
    <name type="scientific">Zymobacter palmae</name>
    <dbReference type="NCBI Taxonomy" id="33074"/>
    <lineage>
        <taxon>Bacteria</taxon>
        <taxon>Pseudomonadati</taxon>
        <taxon>Pseudomonadota</taxon>
        <taxon>Gammaproteobacteria</taxon>
        <taxon>Oceanospirillales</taxon>
        <taxon>Halomonadaceae</taxon>
        <taxon>Zymobacter group</taxon>
        <taxon>Zymobacter</taxon>
    </lineage>
</organism>
<evidence type="ECO:0000313" key="2">
    <source>
        <dbReference type="Proteomes" id="UP000267342"/>
    </source>
</evidence>
<dbReference type="KEGG" id="zpl:ZBT109_1339"/>
<reference evidence="1 2" key="1">
    <citation type="submission" date="2018-09" db="EMBL/GenBank/DDBJ databases">
        <title>Zymobacter palmae IAM14233 (=T109) whole genome analysis.</title>
        <authorList>
            <person name="Yanase H."/>
        </authorList>
    </citation>
    <scope>NUCLEOTIDE SEQUENCE [LARGE SCALE GENOMIC DNA]</scope>
    <source>
        <strain evidence="1 2">IAM14233</strain>
    </source>
</reference>
<protein>
    <submittedName>
        <fullName evidence="1">Flagellar biosynthesis/typeIII secretory</fullName>
    </submittedName>
</protein>